<evidence type="ECO:0000313" key="3">
    <source>
        <dbReference type="EMBL" id="CDA11484.1"/>
    </source>
</evidence>
<name>R5XGD4_9FIRM</name>
<reference evidence="3" key="1">
    <citation type="submission" date="2012-11" db="EMBL/GenBank/DDBJ databases">
        <title>Dependencies among metagenomic species, viruses, plasmids and units of genetic variation.</title>
        <authorList>
            <person name="Nielsen H.B."/>
            <person name="Almeida M."/>
            <person name="Juncker A.S."/>
            <person name="Rasmussen S."/>
            <person name="Li J."/>
            <person name="Sunagawa S."/>
            <person name="Plichta D."/>
            <person name="Gautier L."/>
            <person name="Le Chatelier E."/>
            <person name="Peletier E."/>
            <person name="Bonde I."/>
            <person name="Nielsen T."/>
            <person name="Manichanh C."/>
            <person name="Arumugam M."/>
            <person name="Batto J."/>
            <person name="Santos M.B.Q.D."/>
            <person name="Blom N."/>
            <person name="Borruel N."/>
            <person name="Burgdorf K.S."/>
            <person name="Boumezbeur F."/>
            <person name="Casellas F."/>
            <person name="Dore J."/>
            <person name="Guarner F."/>
            <person name="Hansen T."/>
            <person name="Hildebrand F."/>
            <person name="Kaas R.S."/>
            <person name="Kennedy S."/>
            <person name="Kristiansen K."/>
            <person name="Kultima J.R."/>
            <person name="Leonard P."/>
            <person name="Levenez F."/>
            <person name="Lund O."/>
            <person name="Moumen B."/>
            <person name="Le Paslier D."/>
            <person name="Pons N."/>
            <person name="Pedersen O."/>
            <person name="Prifti E."/>
            <person name="Qin J."/>
            <person name="Raes J."/>
            <person name="Tap J."/>
            <person name="Tims S."/>
            <person name="Ussery D.W."/>
            <person name="Yamada T."/>
            <person name="MetaHit consortium"/>
            <person name="Renault P."/>
            <person name="Sicheritz-Ponten T."/>
            <person name="Bork P."/>
            <person name="Wang J."/>
            <person name="Brunak S."/>
            <person name="Ehrlich S.D."/>
        </authorList>
    </citation>
    <scope>NUCLEOTIDE SEQUENCE [LARGE SCALE GENOMIC DNA]</scope>
</reference>
<evidence type="ECO:0000259" key="2">
    <source>
        <dbReference type="Pfam" id="PF13786"/>
    </source>
</evidence>
<comment type="caution">
    <text evidence="3">The sequence shown here is derived from an EMBL/GenBank/DDBJ whole genome shotgun (WGS) entry which is preliminary data.</text>
</comment>
<keyword evidence="1" id="KW-1133">Transmembrane helix</keyword>
<keyword evidence="1" id="KW-0472">Membrane</keyword>
<evidence type="ECO:0000313" key="4">
    <source>
        <dbReference type="Proteomes" id="UP000017980"/>
    </source>
</evidence>
<proteinExistence type="predicted"/>
<gene>
    <name evidence="3" type="ORF">BN488_02511</name>
</gene>
<dbReference type="EMBL" id="CBBD010000055">
    <property type="protein sequence ID" value="CDA11484.1"/>
    <property type="molecule type" value="Genomic_DNA"/>
</dbReference>
<dbReference type="Pfam" id="PF13786">
    <property type="entry name" value="DUF4179"/>
    <property type="match status" value="1"/>
</dbReference>
<feature type="domain" description="DUF4179" evidence="2">
    <location>
        <begin position="55"/>
        <end position="136"/>
    </location>
</feature>
<dbReference type="Gene3D" id="2.60.40.1630">
    <property type="entry name" value="bacillus anthracis domain"/>
    <property type="match status" value="1"/>
</dbReference>
<organism evidence="3 4">
    <name type="scientific">Intestinibacter bartlettii CAG:1329</name>
    <dbReference type="NCBI Taxonomy" id="1263063"/>
    <lineage>
        <taxon>Bacteria</taxon>
        <taxon>Bacillati</taxon>
        <taxon>Bacillota</taxon>
        <taxon>Clostridia</taxon>
        <taxon>Peptostreptococcales</taxon>
        <taxon>Peptostreptococcaceae</taxon>
        <taxon>Intestinibacter</taxon>
    </lineage>
</organism>
<dbReference type="RefSeq" id="WP_022072570.1">
    <property type="nucleotide sequence ID" value="NZ_HF999329.1"/>
</dbReference>
<keyword evidence="1" id="KW-0812">Transmembrane</keyword>
<feature type="transmembrane region" description="Helical" evidence="1">
    <location>
        <begin position="59"/>
        <end position="81"/>
    </location>
</feature>
<sequence>MKKIDKLLNNIDEDKYLDNEKPLSENEKEKIFNMTMDKIKNSSNQSKSKGKIISLKKTVAIILASVLMISTLSFAADYFSFDTQLVNLLNINKENEYLINGSGANIDKSVEFNGVKITATQVISDKNSLYIILKLKTKDEFSHSFKSFNEFNFEVKSNGDYRPSSSATFKTIKSEDDDPHTSTLLITMEQEDINNSDIRLIFKDFGYSPYNKAKGEYGDFVTLIKGSWTLKFKLNCKDTSKTYVINKSYKVDNRTVRVKTVTLSPLSVRIKSNGKYNKFISKVTMKDGTEYSGDDFFISNTSSYSTIGMDLFGRSESYASFSKILNPKDIKSITINDEIEVMMP</sequence>
<dbReference type="Proteomes" id="UP000017980">
    <property type="component" value="Unassembled WGS sequence"/>
</dbReference>
<dbReference type="InterPro" id="IPR025436">
    <property type="entry name" value="DUF4179"/>
</dbReference>
<dbReference type="AlphaFoldDB" id="R5XGD4"/>
<accession>R5XGD4</accession>
<protein>
    <recommendedName>
        <fullName evidence="2">DUF4179 domain-containing protein</fullName>
    </recommendedName>
</protein>
<evidence type="ECO:0000256" key="1">
    <source>
        <dbReference type="SAM" id="Phobius"/>
    </source>
</evidence>